<comment type="subunit">
    <text evidence="5">Heterodimer of a catalytic subunit and an accessory subunit.</text>
</comment>
<keyword evidence="3 5" id="KW-0479">Metal-binding</keyword>
<accession>A0AAE0MBM1</accession>
<feature type="compositionally biased region" description="Polar residues" evidence="6">
    <location>
        <begin position="478"/>
        <end position="488"/>
    </location>
</feature>
<name>A0AAE0MBM1_9PEZI</name>
<comment type="cofactor">
    <cofactor evidence="5">
        <name>Zn(2+)</name>
        <dbReference type="ChEBI" id="CHEBI:29105"/>
    </cofactor>
    <text evidence="5">Binds 1 zinc ion per subunit.</text>
</comment>
<dbReference type="PANTHER" id="PTHR46064">
    <property type="entry name" value="QUEUINE TRNA-RIBOSYLTRANSFERASE ACCESSORY SUBUNIT 2"/>
    <property type="match status" value="1"/>
</dbReference>
<dbReference type="Proteomes" id="UP001283341">
    <property type="component" value="Unassembled WGS sequence"/>
</dbReference>
<feature type="region of interest" description="Disordered" evidence="6">
    <location>
        <begin position="432"/>
        <end position="488"/>
    </location>
</feature>
<comment type="caution">
    <text evidence="8">The sequence shown here is derived from an EMBL/GenBank/DDBJ whole genome shotgun (WGS) entry which is preliminary data.</text>
</comment>
<dbReference type="GO" id="GO:0046872">
    <property type="term" value="F:metal ion binding"/>
    <property type="evidence" value="ECO:0007669"/>
    <property type="project" value="UniProtKB-KW"/>
</dbReference>
<organism evidence="8 9">
    <name type="scientific">Apodospora peruviana</name>
    <dbReference type="NCBI Taxonomy" id="516989"/>
    <lineage>
        <taxon>Eukaryota</taxon>
        <taxon>Fungi</taxon>
        <taxon>Dikarya</taxon>
        <taxon>Ascomycota</taxon>
        <taxon>Pezizomycotina</taxon>
        <taxon>Sordariomycetes</taxon>
        <taxon>Sordariomycetidae</taxon>
        <taxon>Sordariales</taxon>
        <taxon>Lasiosphaeriaceae</taxon>
        <taxon>Apodospora</taxon>
    </lineage>
</organism>
<keyword evidence="2 5" id="KW-0819">tRNA processing</keyword>
<evidence type="ECO:0000313" key="8">
    <source>
        <dbReference type="EMBL" id="KAK3326477.1"/>
    </source>
</evidence>
<dbReference type="InterPro" id="IPR028592">
    <property type="entry name" value="QTRTD1"/>
</dbReference>
<evidence type="ECO:0000256" key="3">
    <source>
        <dbReference type="ARBA" id="ARBA00022723"/>
    </source>
</evidence>
<dbReference type="GO" id="GO:0008479">
    <property type="term" value="F:tRNA-guanosine(34) queuine transglycosylase activity"/>
    <property type="evidence" value="ECO:0007669"/>
    <property type="project" value="UniProtKB-UniRule"/>
</dbReference>
<feature type="domain" description="tRNA-guanine(15) transglycosylase-like" evidence="7">
    <location>
        <begin position="25"/>
        <end position="407"/>
    </location>
</feature>
<evidence type="ECO:0000259" key="7">
    <source>
        <dbReference type="Pfam" id="PF01702"/>
    </source>
</evidence>
<protein>
    <recommendedName>
        <fullName evidence="5">Queuine tRNA-ribosyltransferase accessory subunit 2</fullName>
    </recommendedName>
    <alternativeName>
        <fullName evidence="5">Queuine tRNA-ribosyltransferase domain-containing protein 1</fullName>
    </alternativeName>
</protein>
<keyword evidence="1 5" id="KW-0963">Cytoplasm</keyword>
<sequence length="488" mass="53115">MSDESNAPAVMTFEVLKAAVRDGAAARLGRLALAGRKTVIDTPNYFANTSRGTVPHVTPDNISKHLQTGGAYMALEDFIEKPQQYSTRRPPIYDTPTPVPPAKALHNFTAMPPSVITILGARRLPAVPSPMGNSNKSVSVFTSTGFQVLATDEYQAAVQALKPDIAVPLADLTNHTMTPTSKRALRMAERTDDWIKAWFAEQDAVNAEANPTTRVSTFAPVLPINYSIQWEYLERLAEDHFHSLSGLAVYDPDVLPDIASGYPDLLKLPQLSLAAPVTPHHVLRQITLGIDVFVLPFINAVSDSGVALTFSFPPPPSQSTTNPNNEKTGTPGILPLGIDMSSTAHQTDLSPLVDSCTCYTCTSHHRAFIQHLLSAREMLGWTLLQIHNHAVMANFFAGIRQSLSSSSTTTDEEDNEFTKACAAFHTLYEPELPAGMGERPRARGYHFKSEGGKEKSGEKGGKRNKPAWTKFDDEKVTATGQQSSQPPN</sequence>
<evidence type="ECO:0000256" key="1">
    <source>
        <dbReference type="ARBA" id="ARBA00022490"/>
    </source>
</evidence>
<dbReference type="InterPro" id="IPR050852">
    <property type="entry name" value="Queuine_tRNA-ribosyltrfase"/>
</dbReference>
<feature type="binding site" evidence="5">
    <location>
        <position position="361"/>
    </location>
    <ligand>
        <name>Zn(2+)</name>
        <dbReference type="ChEBI" id="CHEBI:29105"/>
    </ligand>
</feature>
<comment type="similarity">
    <text evidence="5">Belongs to the queuine tRNA-ribosyltransferase family. QTRT2 subfamily.</text>
</comment>
<dbReference type="GO" id="GO:0005737">
    <property type="term" value="C:cytoplasm"/>
    <property type="evidence" value="ECO:0007669"/>
    <property type="project" value="UniProtKB-SubCell"/>
</dbReference>
<reference evidence="8" key="2">
    <citation type="submission" date="2023-06" db="EMBL/GenBank/DDBJ databases">
        <authorList>
            <consortium name="Lawrence Berkeley National Laboratory"/>
            <person name="Haridas S."/>
            <person name="Hensen N."/>
            <person name="Bonometti L."/>
            <person name="Westerberg I."/>
            <person name="Brannstrom I.O."/>
            <person name="Guillou S."/>
            <person name="Cros-Aarteil S."/>
            <person name="Calhoun S."/>
            <person name="Kuo A."/>
            <person name="Mondo S."/>
            <person name="Pangilinan J."/>
            <person name="Riley R."/>
            <person name="Labutti K."/>
            <person name="Andreopoulos B."/>
            <person name="Lipzen A."/>
            <person name="Chen C."/>
            <person name="Yanf M."/>
            <person name="Daum C."/>
            <person name="Ng V."/>
            <person name="Clum A."/>
            <person name="Steindorff A."/>
            <person name="Ohm R."/>
            <person name="Martin F."/>
            <person name="Silar P."/>
            <person name="Natvig D."/>
            <person name="Lalanne C."/>
            <person name="Gautier V."/>
            <person name="Ament-Velasquez S.L."/>
            <person name="Kruys A."/>
            <person name="Hutchinson M.I."/>
            <person name="Powell A.J."/>
            <person name="Barry K."/>
            <person name="Miller A.N."/>
            <person name="Grigoriev I.V."/>
            <person name="Debuchy R."/>
            <person name="Gladieux P."/>
            <person name="Thoren M.H."/>
            <person name="Johannesson H."/>
        </authorList>
    </citation>
    <scope>NUCLEOTIDE SEQUENCE</scope>
    <source>
        <strain evidence="8">CBS 118394</strain>
    </source>
</reference>
<evidence type="ECO:0000256" key="6">
    <source>
        <dbReference type="SAM" id="MobiDB-lite"/>
    </source>
</evidence>
<dbReference type="PANTHER" id="PTHR46064:SF1">
    <property type="entry name" value="QUEUINE TRNA-RIBOSYLTRANSFERASE ACCESSORY SUBUNIT 2"/>
    <property type="match status" value="1"/>
</dbReference>
<proteinExistence type="inferred from homology"/>
<dbReference type="EMBL" id="JAUEDM010000002">
    <property type="protein sequence ID" value="KAK3326477.1"/>
    <property type="molecule type" value="Genomic_DNA"/>
</dbReference>
<gene>
    <name evidence="8" type="ORF">B0H66DRAFT_580972</name>
</gene>
<comment type="subcellular location">
    <subcellularLocation>
        <location evidence="5">Cytoplasm</location>
    </subcellularLocation>
</comment>
<feature type="binding site" evidence="5">
    <location>
        <position position="387"/>
    </location>
    <ligand>
        <name>Zn(2+)</name>
        <dbReference type="ChEBI" id="CHEBI:29105"/>
    </ligand>
</feature>
<evidence type="ECO:0000256" key="2">
    <source>
        <dbReference type="ARBA" id="ARBA00022694"/>
    </source>
</evidence>
<dbReference type="FunFam" id="3.20.20.105:FF:000007">
    <property type="entry name" value="Queuine tRNA-ribosyltransferase accessory subunit 2"/>
    <property type="match status" value="1"/>
</dbReference>
<evidence type="ECO:0000313" key="9">
    <source>
        <dbReference type="Proteomes" id="UP001283341"/>
    </source>
</evidence>
<dbReference type="AlphaFoldDB" id="A0AAE0MBM1"/>
<dbReference type="GO" id="GO:0006400">
    <property type="term" value="P:tRNA modification"/>
    <property type="evidence" value="ECO:0007669"/>
    <property type="project" value="InterPro"/>
</dbReference>
<dbReference type="HAMAP" id="MF_03043">
    <property type="entry name" value="QTRT2"/>
    <property type="match status" value="1"/>
</dbReference>
<dbReference type="SUPFAM" id="SSF51713">
    <property type="entry name" value="tRNA-guanine transglycosylase"/>
    <property type="match status" value="1"/>
</dbReference>
<dbReference type="Pfam" id="PF01702">
    <property type="entry name" value="TGT"/>
    <property type="match status" value="1"/>
</dbReference>
<evidence type="ECO:0000256" key="5">
    <source>
        <dbReference type="HAMAP-Rule" id="MF_03043"/>
    </source>
</evidence>
<keyword evidence="9" id="KW-1185">Reference proteome</keyword>
<comment type="function">
    <text evidence="5">Non-catalytic subunit of the queuine tRNA-ribosyltransferase (TGT) that catalyzes the base-exchange of a guanine (G) residue with queuine (Q) at position 34 (anticodon wobble position) in tRNAs with GU(N) anticodons (tRNA-Asp, -Asn, -His and -Tyr), resulting in the hypermodified nucleoside queuosine (7-(((4,5-cis-dihydroxy-2-cyclopenten-1-yl)amino)methyl)-7-deazaguanosine).</text>
</comment>
<keyword evidence="4 5" id="KW-0862">Zinc</keyword>
<dbReference type="Gene3D" id="3.20.20.105">
    <property type="entry name" value="Queuine tRNA-ribosyltransferase-like"/>
    <property type="match status" value="1"/>
</dbReference>
<feature type="compositionally biased region" description="Basic and acidic residues" evidence="6">
    <location>
        <begin position="447"/>
        <end position="461"/>
    </location>
</feature>
<reference evidence="8" key="1">
    <citation type="journal article" date="2023" name="Mol. Phylogenet. Evol.">
        <title>Genome-scale phylogeny and comparative genomics of the fungal order Sordariales.</title>
        <authorList>
            <person name="Hensen N."/>
            <person name="Bonometti L."/>
            <person name="Westerberg I."/>
            <person name="Brannstrom I.O."/>
            <person name="Guillou S."/>
            <person name="Cros-Aarteil S."/>
            <person name="Calhoun S."/>
            <person name="Haridas S."/>
            <person name="Kuo A."/>
            <person name="Mondo S."/>
            <person name="Pangilinan J."/>
            <person name="Riley R."/>
            <person name="LaButti K."/>
            <person name="Andreopoulos B."/>
            <person name="Lipzen A."/>
            <person name="Chen C."/>
            <person name="Yan M."/>
            <person name="Daum C."/>
            <person name="Ng V."/>
            <person name="Clum A."/>
            <person name="Steindorff A."/>
            <person name="Ohm R.A."/>
            <person name="Martin F."/>
            <person name="Silar P."/>
            <person name="Natvig D.O."/>
            <person name="Lalanne C."/>
            <person name="Gautier V."/>
            <person name="Ament-Velasquez S.L."/>
            <person name="Kruys A."/>
            <person name="Hutchinson M.I."/>
            <person name="Powell A.J."/>
            <person name="Barry K."/>
            <person name="Miller A.N."/>
            <person name="Grigoriev I.V."/>
            <person name="Debuchy R."/>
            <person name="Gladieux P."/>
            <person name="Hiltunen Thoren M."/>
            <person name="Johannesson H."/>
        </authorList>
    </citation>
    <scope>NUCLEOTIDE SEQUENCE</scope>
    <source>
        <strain evidence="8">CBS 118394</strain>
    </source>
</reference>
<feature type="binding site" evidence="5">
    <location>
        <position position="356"/>
    </location>
    <ligand>
        <name>Zn(2+)</name>
        <dbReference type="ChEBI" id="CHEBI:29105"/>
    </ligand>
</feature>
<dbReference type="InterPro" id="IPR036511">
    <property type="entry name" value="TGT-like_sf"/>
</dbReference>
<evidence type="ECO:0000256" key="4">
    <source>
        <dbReference type="ARBA" id="ARBA00022833"/>
    </source>
</evidence>
<dbReference type="InterPro" id="IPR002616">
    <property type="entry name" value="tRNA_ribo_trans-like"/>
</dbReference>
<feature type="binding site" evidence="5">
    <location>
        <position position="358"/>
    </location>
    <ligand>
        <name>Zn(2+)</name>
        <dbReference type="ChEBI" id="CHEBI:29105"/>
    </ligand>
</feature>